<proteinExistence type="predicted"/>
<gene>
    <name evidence="1" type="ORF">ABGN05_04595</name>
</gene>
<dbReference type="Gene3D" id="3.40.50.150">
    <property type="entry name" value="Vaccinia Virus protein VP39"/>
    <property type="match status" value="1"/>
</dbReference>
<dbReference type="RefSeq" id="WP_367952799.1">
    <property type="nucleotide sequence ID" value="NZ_JBDPGJ010000001.1"/>
</dbReference>
<dbReference type="SUPFAM" id="SSF53335">
    <property type="entry name" value="S-adenosyl-L-methionine-dependent methyltransferases"/>
    <property type="match status" value="1"/>
</dbReference>
<accession>A0ABV3SDX6</accession>
<dbReference type="EMBL" id="JBDPGJ010000001">
    <property type="protein sequence ID" value="MEX0404939.1"/>
    <property type="molecule type" value="Genomic_DNA"/>
</dbReference>
<dbReference type="GO" id="GO:0008168">
    <property type="term" value="F:methyltransferase activity"/>
    <property type="evidence" value="ECO:0007669"/>
    <property type="project" value="UniProtKB-KW"/>
</dbReference>
<keyword evidence="1" id="KW-0489">Methyltransferase</keyword>
<keyword evidence="1" id="KW-0808">Transferase</keyword>
<protein>
    <submittedName>
        <fullName evidence="1">Class I SAM-dependent methyltransferase</fullName>
        <ecNumber evidence="1">2.1.1.-</ecNumber>
    </submittedName>
</protein>
<dbReference type="EC" id="2.1.1.-" evidence="1"/>
<sequence>MSLVTGLARFAVRTINEAIAPVLKSSRQSRYQLLKQQGFPPMLDPMVNFLITGQADAETDAVSEKVEHLRKNMAASPLQSVAMMNWSSDGTIKPKAKSMARVAATGKKPRWAKALHLLAKSSEAETILELGACAGISGAYLATSPHCKRFVTIEGSPDLAEIARKTIGAVSTKGEVVNGLFSDVLVDLLPTMMGINLVFIDGHHERQATLKYYREIRPFLAPDAVVVFDDISWGRDMWAMWEEVATMPGFSHAMDFGEVGICILGDADRPPKVWSMQPITGRSLVIR</sequence>
<dbReference type="InterPro" id="IPR029063">
    <property type="entry name" value="SAM-dependent_MTases_sf"/>
</dbReference>
<dbReference type="Proteomes" id="UP001556692">
    <property type="component" value="Unassembled WGS sequence"/>
</dbReference>
<dbReference type="Pfam" id="PF13578">
    <property type="entry name" value="Methyltransf_24"/>
    <property type="match status" value="1"/>
</dbReference>
<keyword evidence="2" id="KW-1185">Reference proteome</keyword>
<dbReference type="GO" id="GO:0032259">
    <property type="term" value="P:methylation"/>
    <property type="evidence" value="ECO:0007669"/>
    <property type="project" value="UniProtKB-KW"/>
</dbReference>
<organism evidence="1 2">
    <name type="scientific">Aquibium pacificus</name>
    <dbReference type="NCBI Taxonomy" id="3153579"/>
    <lineage>
        <taxon>Bacteria</taxon>
        <taxon>Pseudomonadati</taxon>
        <taxon>Pseudomonadota</taxon>
        <taxon>Alphaproteobacteria</taxon>
        <taxon>Hyphomicrobiales</taxon>
        <taxon>Phyllobacteriaceae</taxon>
        <taxon>Aquibium</taxon>
    </lineage>
</organism>
<name>A0ABV3SDX6_9HYPH</name>
<dbReference type="CDD" id="cd02440">
    <property type="entry name" value="AdoMet_MTases"/>
    <property type="match status" value="1"/>
</dbReference>
<evidence type="ECO:0000313" key="1">
    <source>
        <dbReference type="EMBL" id="MEX0404939.1"/>
    </source>
</evidence>
<reference evidence="1 2" key="1">
    <citation type="submission" date="2024-05" db="EMBL/GenBank/DDBJ databases">
        <authorList>
            <person name="Jiang F."/>
        </authorList>
    </citation>
    <scope>NUCLEOTIDE SEQUENCE [LARGE SCALE GENOMIC DNA]</scope>
    <source>
        <strain evidence="1 2">LZ166</strain>
    </source>
</reference>
<evidence type="ECO:0000313" key="2">
    <source>
        <dbReference type="Proteomes" id="UP001556692"/>
    </source>
</evidence>
<comment type="caution">
    <text evidence="1">The sequence shown here is derived from an EMBL/GenBank/DDBJ whole genome shotgun (WGS) entry which is preliminary data.</text>
</comment>